<protein>
    <submittedName>
        <fullName evidence="3">T9SS type A sorting domain-containing protein</fullName>
    </submittedName>
</protein>
<evidence type="ECO:0000259" key="2">
    <source>
        <dbReference type="Pfam" id="PF18962"/>
    </source>
</evidence>
<accession>A0A9J6ZLZ8</accession>
<organism evidence="3 4">
    <name type="scientific">Xiashengella succiniciproducens</name>
    <dbReference type="NCBI Taxonomy" id="2949635"/>
    <lineage>
        <taxon>Bacteria</taxon>
        <taxon>Pseudomonadati</taxon>
        <taxon>Bacteroidota</taxon>
        <taxon>Bacteroidia</taxon>
        <taxon>Marinilabiliales</taxon>
        <taxon>Marinilabiliaceae</taxon>
        <taxon>Xiashengella</taxon>
    </lineage>
</organism>
<dbReference type="EMBL" id="CP098400">
    <property type="protein sequence ID" value="URW78753.1"/>
    <property type="molecule type" value="Genomic_DNA"/>
</dbReference>
<evidence type="ECO:0000256" key="1">
    <source>
        <dbReference type="SAM" id="SignalP"/>
    </source>
</evidence>
<feature type="domain" description="Secretion system C-terminal sorting" evidence="2">
    <location>
        <begin position="45"/>
        <end position="108"/>
    </location>
</feature>
<dbReference type="Pfam" id="PF18962">
    <property type="entry name" value="Por_Secre_tail"/>
    <property type="match status" value="1"/>
</dbReference>
<dbReference type="AlphaFoldDB" id="A0A9J6ZLZ8"/>
<feature type="chain" id="PRO_5039903411" evidence="1">
    <location>
        <begin position="28"/>
        <end position="116"/>
    </location>
</feature>
<feature type="signal peptide" evidence="1">
    <location>
        <begin position="1"/>
        <end position="27"/>
    </location>
</feature>
<dbReference type="KEGG" id="alkq:M9189_07740"/>
<dbReference type="RefSeq" id="WP_250722129.1">
    <property type="nucleotide sequence ID" value="NZ_CP098400.1"/>
</dbReference>
<keyword evidence="1" id="KW-0732">Signal</keyword>
<evidence type="ECO:0000313" key="4">
    <source>
        <dbReference type="Proteomes" id="UP001056426"/>
    </source>
</evidence>
<name>A0A9J6ZLZ8_9BACT</name>
<evidence type="ECO:0000313" key="3">
    <source>
        <dbReference type="EMBL" id="URW78753.1"/>
    </source>
</evidence>
<proteinExistence type="predicted"/>
<dbReference type="InterPro" id="IPR026444">
    <property type="entry name" value="Secre_tail"/>
</dbReference>
<dbReference type="NCBIfam" id="TIGR04183">
    <property type="entry name" value="Por_Secre_tail"/>
    <property type="match status" value="1"/>
</dbReference>
<dbReference type="Proteomes" id="UP001056426">
    <property type="component" value="Chromosome"/>
</dbReference>
<keyword evidence="4" id="KW-1185">Reference proteome</keyword>
<reference evidence="3" key="2">
    <citation type="submission" date="2022-06" db="EMBL/GenBank/DDBJ databases">
        <title>Xiashengella guii gen. nov. sp. nov., a bacterium isolated form anaerobic digestion tank.</title>
        <authorList>
            <person name="Huang H."/>
        </authorList>
    </citation>
    <scope>NUCLEOTIDE SEQUENCE</scope>
    <source>
        <strain evidence="3">Ai-910</strain>
    </source>
</reference>
<reference evidence="3" key="1">
    <citation type="submission" date="2022-05" db="EMBL/GenBank/DDBJ databases">
        <authorList>
            <person name="Sun X."/>
        </authorList>
    </citation>
    <scope>NUCLEOTIDE SEQUENCE</scope>
    <source>
        <strain evidence="3">Ai-910</strain>
    </source>
</reference>
<gene>
    <name evidence="3" type="ORF">M9189_07740</name>
</gene>
<sequence length="116" mass="12880">MKGNRIIFHVVCIAMMLLPLFLNEARAEALATPDENKTVEVFVDPYSGELVVNNSVSDNYAVRVFDLTGKEVLKAPSIPETPIRRFDISALRKGIYLVNVQSATSQQAVTVKIMLK</sequence>